<proteinExistence type="predicted"/>
<dbReference type="PANTHER" id="PTHR36203:SF1">
    <property type="entry name" value="ASCORBATE-SPECIFIC PTS SYSTEM EIIA COMPONENT"/>
    <property type="match status" value="1"/>
</dbReference>
<keyword evidence="4" id="KW-0597">Phosphoprotein</keyword>
<evidence type="ECO:0000259" key="11">
    <source>
        <dbReference type="PROSITE" id="PS51094"/>
    </source>
</evidence>
<evidence type="ECO:0000256" key="5">
    <source>
        <dbReference type="ARBA" id="ARBA00022679"/>
    </source>
</evidence>
<evidence type="ECO:0000256" key="8">
    <source>
        <dbReference type="ARBA" id="ARBA00037387"/>
    </source>
</evidence>
<dbReference type="InterPro" id="IPR002178">
    <property type="entry name" value="PTS_EIIA_type-2_dom"/>
</dbReference>
<dbReference type="Pfam" id="PF00359">
    <property type="entry name" value="PTS_EIIA_2"/>
    <property type="match status" value="1"/>
</dbReference>
<keyword evidence="3" id="KW-0963">Cytoplasm</keyword>
<dbReference type="GO" id="GO:0016301">
    <property type="term" value="F:kinase activity"/>
    <property type="evidence" value="ECO:0007669"/>
    <property type="project" value="UniProtKB-KW"/>
</dbReference>
<comment type="function">
    <text evidence="8">The phosphoenolpyruvate-dependent sugar phosphotransferase system (sugar PTS), a major carbohydrate active transport system, catalyzes the phosphorylation of incoming sugar substrates concomitantly with their translocation across the cell membrane. The enzyme II UlaABC PTS system is involved in ascorbate transport.</text>
</comment>
<dbReference type="SUPFAM" id="SSF55804">
    <property type="entry name" value="Phoshotransferase/anion transport protein"/>
    <property type="match status" value="1"/>
</dbReference>
<dbReference type="AlphaFoldDB" id="A0AAX3F2G0"/>
<dbReference type="GO" id="GO:0005737">
    <property type="term" value="C:cytoplasm"/>
    <property type="evidence" value="ECO:0007669"/>
    <property type="project" value="UniProtKB-SubCell"/>
</dbReference>
<dbReference type="PROSITE" id="PS51094">
    <property type="entry name" value="PTS_EIIA_TYPE_2"/>
    <property type="match status" value="1"/>
</dbReference>
<keyword evidence="7" id="KW-0418">Kinase</keyword>
<evidence type="ECO:0000256" key="10">
    <source>
        <dbReference type="ARBA" id="ARBA00042072"/>
    </source>
</evidence>
<evidence type="ECO:0000256" key="1">
    <source>
        <dbReference type="ARBA" id="ARBA00004496"/>
    </source>
</evidence>
<keyword evidence="12" id="KW-0762">Sugar transport</keyword>
<evidence type="ECO:0000256" key="9">
    <source>
        <dbReference type="ARBA" id="ARBA00041175"/>
    </source>
</evidence>
<gene>
    <name evidence="12" type="ORF">OIE46_03830</name>
</gene>
<comment type="subcellular location">
    <subcellularLocation>
        <location evidence="1">Cytoplasm</location>
    </subcellularLocation>
</comment>
<dbReference type="GO" id="GO:0009401">
    <property type="term" value="P:phosphoenolpyruvate-dependent sugar phosphotransferase system"/>
    <property type="evidence" value="ECO:0007669"/>
    <property type="project" value="UniProtKB-KW"/>
</dbReference>
<dbReference type="CDD" id="cd00211">
    <property type="entry name" value="PTS_IIA_fru"/>
    <property type="match status" value="1"/>
</dbReference>
<sequence length="160" mass="18315">MLSKLNFIDNLILNDSIALNQEANFWEEAIKAATDLLVKANAVSDLYYEKIIESTKEFGPYYVIADNFAMPHAKSESDYVLDTAFSLVTFKNAISFDENKKVKVMICFASLNGEIQTKIAIPRIVAIFENHENVKKIANFQSKKKLIEFLKSLDYKKYLQ</sequence>
<reference evidence="12" key="1">
    <citation type="submission" date="2022-10" db="EMBL/GenBank/DDBJ databases">
        <authorList>
            <person name="Wei X."/>
        </authorList>
    </citation>
    <scope>NUCLEOTIDE SEQUENCE</scope>
    <source>
        <strain evidence="12">SD2</strain>
    </source>
</reference>
<dbReference type="EMBL" id="CP107525">
    <property type="protein sequence ID" value="UZW64467.1"/>
    <property type="molecule type" value="Genomic_DNA"/>
</dbReference>
<keyword evidence="2" id="KW-0813">Transport</keyword>
<evidence type="ECO:0000256" key="3">
    <source>
        <dbReference type="ARBA" id="ARBA00022490"/>
    </source>
</evidence>
<accession>A0AAX3F2G0</accession>
<organism evidence="12 13">
    <name type="scientific">Mycoplasmopsis synoviae</name>
    <name type="common">Mycoplasma synoviae</name>
    <dbReference type="NCBI Taxonomy" id="2109"/>
    <lineage>
        <taxon>Bacteria</taxon>
        <taxon>Bacillati</taxon>
        <taxon>Mycoplasmatota</taxon>
        <taxon>Mycoplasmoidales</taxon>
        <taxon>Metamycoplasmataceae</taxon>
        <taxon>Mycoplasmopsis</taxon>
    </lineage>
</organism>
<dbReference type="InterPro" id="IPR051351">
    <property type="entry name" value="Ascorbate-PTS_EIIA_comp"/>
</dbReference>
<feature type="domain" description="PTS EIIA type-2" evidence="11">
    <location>
        <begin position="10"/>
        <end position="153"/>
    </location>
</feature>
<dbReference type="Gene3D" id="3.40.930.10">
    <property type="entry name" value="Mannitol-specific EII, Chain A"/>
    <property type="match status" value="1"/>
</dbReference>
<name>A0AAX3F2G0_MYCSY</name>
<evidence type="ECO:0000313" key="13">
    <source>
        <dbReference type="Proteomes" id="UP001164481"/>
    </source>
</evidence>
<evidence type="ECO:0000256" key="7">
    <source>
        <dbReference type="ARBA" id="ARBA00022777"/>
    </source>
</evidence>
<dbReference type="RefSeq" id="WP_154221613.1">
    <property type="nucleotide sequence ID" value="NZ_CP034544.1"/>
</dbReference>
<dbReference type="PANTHER" id="PTHR36203">
    <property type="entry name" value="ASCORBATE-SPECIFIC PTS SYSTEM EIIA COMPONENT"/>
    <property type="match status" value="1"/>
</dbReference>
<evidence type="ECO:0000256" key="6">
    <source>
        <dbReference type="ARBA" id="ARBA00022683"/>
    </source>
</evidence>
<dbReference type="Proteomes" id="UP001164481">
    <property type="component" value="Chromosome"/>
</dbReference>
<dbReference type="InterPro" id="IPR016152">
    <property type="entry name" value="PTrfase/Anion_transptr"/>
</dbReference>
<protein>
    <recommendedName>
        <fullName evidence="9">Ascorbate-specific PTS system EIIA component</fullName>
    </recommendedName>
    <alternativeName>
        <fullName evidence="10">Ascorbate-specific phosphotransferase enzyme IIA component</fullName>
    </alternativeName>
</protein>
<reference evidence="12" key="2">
    <citation type="submission" date="2022-11" db="EMBL/GenBank/DDBJ databases">
        <title>complete genomes of mycoplasma synoviae ZX313 strain and SD2 strain.</title>
        <authorList>
            <person name="Zhong Q."/>
        </authorList>
    </citation>
    <scope>NUCLEOTIDE SEQUENCE</scope>
    <source>
        <strain evidence="12">SD2</strain>
    </source>
</reference>
<evidence type="ECO:0000313" key="12">
    <source>
        <dbReference type="EMBL" id="UZW64467.1"/>
    </source>
</evidence>
<evidence type="ECO:0000256" key="2">
    <source>
        <dbReference type="ARBA" id="ARBA00022448"/>
    </source>
</evidence>
<keyword evidence="6" id="KW-0598">Phosphotransferase system</keyword>
<evidence type="ECO:0000256" key="4">
    <source>
        <dbReference type="ARBA" id="ARBA00022553"/>
    </source>
</evidence>
<keyword evidence="5" id="KW-0808">Transferase</keyword>